<evidence type="ECO:0000313" key="1">
    <source>
        <dbReference type="EMBL" id="RFU61203.1"/>
    </source>
</evidence>
<dbReference type="AlphaFoldDB" id="A0A372L7F9"/>
<sequence>MIVRITSRFGDVDAVHKTPHTGIDIAMPEGTSLQAVGEGVVDRIYDGTAAIGKGLSIRYEDGSAG</sequence>
<accession>A0A372L7F9</accession>
<dbReference type="InterPro" id="IPR011055">
    <property type="entry name" value="Dup_hybrid_motif"/>
</dbReference>
<reference evidence="1 2" key="1">
    <citation type="submission" date="2018-08" db="EMBL/GenBank/DDBJ databases">
        <title>Bacillus chawlae sp. nov., Bacillus glennii sp. nov., and Bacillus saganii sp. nov. Isolated from the Vehicle Assembly Building at Kennedy Space Center where the Viking Spacecraft were Assembled.</title>
        <authorList>
            <person name="Seuylemezian A."/>
            <person name="Vaishampayan P."/>
        </authorList>
    </citation>
    <scope>NUCLEOTIDE SEQUENCE [LARGE SCALE GENOMIC DNA]</scope>
    <source>
        <strain evidence="1 2">V44-8</strain>
    </source>
</reference>
<organism evidence="1 2">
    <name type="scientific">Peribacillus glennii</name>
    <dbReference type="NCBI Taxonomy" id="2303991"/>
    <lineage>
        <taxon>Bacteria</taxon>
        <taxon>Bacillati</taxon>
        <taxon>Bacillota</taxon>
        <taxon>Bacilli</taxon>
        <taxon>Bacillales</taxon>
        <taxon>Bacillaceae</taxon>
        <taxon>Peribacillus</taxon>
    </lineage>
</organism>
<gene>
    <name evidence="1" type="ORF">D0466_18435</name>
</gene>
<comment type="caution">
    <text evidence="1">The sequence shown here is derived from an EMBL/GenBank/DDBJ whole genome shotgun (WGS) entry which is preliminary data.</text>
</comment>
<evidence type="ECO:0000313" key="2">
    <source>
        <dbReference type="Proteomes" id="UP000262939"/>
    </source>
</evidence>
<keyword evidence="2" id="KW-1185">Reference proteome</keyword>
<proteinExistence type="predicted"/>
<evidence type="ECO:0008006" key="3">
    <source>
        <dbReference type="Google" id="ProtNLM"/>
    </source>
</evidence>
<dbReference type="SUPFAM" id="SSF51261">
    <property type="entry name" value="Duplicated hybrid motif"/>
    <property type="match status" value="1"/>
</dbReference>
<protein>
    <recommendedName>
        <fullName evidence="3">Peptidase M23 domain-containing protein</fullName>
    </recommendedName>
</protein>
<dbReference type="Proteomes" id="UP000262939">
    <property type="component" value="Unassembled WGS sequence"/>
</dbReference>
<dbReference type="Gene3D" id="2.70.70.10">
    <property type="entry name" value="Glucose Permease (Domain IIA)"/>
    <property type="match status" value="1"/>
</dbReference>
<name>A0A372L7F9_9BACI</name>
<dbReference type="EMBL" id="QVTD01000016">
    <property type="protein sequence ID" value="RFU61203.1"/>
    <property type="molecule type" value="Genomic_DNA"/>
</dbReference>